<gene>
    <name evidence="1" type="ORF">A2871_01050</name>
</gene>
<evidence type="ECO:0000313" key="1">
    <source>
        <dbReference type="EMBL" id="OGE19423.1"/>
    </source>
</evidence>
<dbReference type="AlphaFoldDB" id="A0A1F5IST5"/>
<proteinExistence type="predicted"/>
<reference evidence="1 2" key="1">
    <citation type="journal article" date="2016" name="Nat. Commun.">
        <title>Thousands of microbial genomes shed light on interconnected biogeochemical processes in an aquifer system.</title>
        <authorList>
            <person name="Anantharaman K."/>
            <person name="Brown C.T."/>
            <person name="Hug L.A."/>
            <person name="Sharon I."/>
            <person name="Castelle C.J."/>
            <person name="Probst A.J."/>
            <person name="Thomas B.C."/>
            <person name="Singh A."/>
            <person name="Wilkins M.J."/>
            <person name="Karaoz U."/>
            <person name="Brodie E.L."/>
            <person name="Williams K.H."/>
            <person name="Hubbard S.S."/>
            <person name="Banfield J.F."/>
        </authorList>
    </citation>
    <scope>NUCLEOTIDE SEQUENCE [LARGE SCALE GENOMIC DNA]</scope>
</reference>
<name>A0A1F5IST5_9BACT</name>
<dbReference type="Proteomes" id="UP000176336">
    <property type="component" value="Unassembled WGS sequence"/>
</dbReference>
<organism evidence="1 2">
    <name type="scientific">Candidatus Daviesbacteria bacterium RIFCSPHIGHO2_01_FULL_41_23</name>
    <dbReference type="NCBI Taxonomy" id="1797764"/>
    <lineage>
        <taxon>Bacteria</taxon>
        <taxon>Candidatus Daviesiibacteriota</taxon>
    </lineage>
</organism>
<evidence type="ECO:0000313" key="2">
    <source>
        <dbReference type="Proteomes" id="UP000176336"/>
    </source>
</evidence>
<sequence>MDKQTKMQKVVEVMKEKGATDEQISLFLTELTKTSFARIYTAGMVNFTEEDMQAIEACPDQESSNEKIKMLYNLRTGRSAAEETQKFFDDFATGFLVEYEKEKAQADSKTA</sequence>
<dbReference type="EMBL" id="MFCR01000003">
    <property type="protein sequence ID" value="OGE19423.1"/>
    <property type="molecule type" value="Genomic_DNA"/>
</dbReference>
<accession>A0A1F5IST5</accession>
<protein>
    <submittedName>
        <fullName evidence="1">Uncharacterized protein</fullName>
    </submittedName>
</protein>
<comment type="caution">
    <text evidence="1">The sequence shown here is derived from an EMBL/GenBank/DDBJ whole genome shotgun (WGS) entry which is preliminary data.</text>
</comment>